<dbReference type="Proteomes" id="UP001173223">
    <property type="component" value="Unassembled WGS sequence"/>
</dbReference>
<evidence type="ECO:0000313" key="1">
    <source>
        <dbReference type="EMBL" id="MDK4512851.1"/>
    </source>
</evidence>
<protein>
    <submittedName>
        <fullName evidence="1">Uncharacterized protein</fullName>
    </submittedName>
</protein>
<reference evidence="1" key="1">
    <citation type="journal article" date="2022" name="Gene">
        <title>A genome-led study on the pathogenesis of Fusobacterium necrophorum infections.</title>
        <authorList>
            <person name="Thapa G."/>
            <person name="Jayal A."/>
            <person name="Sikazwe E."/>
            <person name="Perry T."/>
            <person name="Mohammed Al Balushi A."/>
            <person name="Livingstone P."/>
        </authorList>
    </citation>
    <scope>NUCLEOTIDE SEQUENCE</scope>
    <source>
        <strain evidence="1">BRON_8</strain>
    </source>
</reference>
<dbReference type="EMBL" id="JAMGTK010000027">
    <property type="protein sequence ID" value="MDK4512851.1"/>
    <property type="molecule type" value="Genomic_DNA"/>
</dbReference>
<evidence type="ECO:0000313" key="2">
    <source>
        <dbReference type="Proteomes" id="UP001173223"/>
    </source>
</evidence>
<reference evidence="1" key="2">
    <citation type="submission" date="2022-04" db="EMBL/GenBank/DDBJ databases">
        <authorList>
            <person name="Livingstone P.G."/>
        </authorList>
    </citation>
    <scope>NUCLEOTIDE SEQUENCE</scope>
    <source>
        <strain evidence="1">BRON_8</strain>
    </source>
</reference>
<proteinExistence type="predicted"/>
<accession>A0AAW6WDP9</accession>
<sequence>MSKEKRFSDDRWNFIPACEVIGHTNTSYENELSGLCEMMKTGLFDEEWYQKELKIIKERYGIKE</sequence>
<dbReference type="AlphaFoldDB" id="A0AAW6WDP9"/>
<dbReference type="RefSeq" id="WP_035916461.1">
    <property type="nucleotide sequence ID" value="NZ_FMXX01000039.1"/>
</dbReference>
<keyword evidence="2" id="KW-1185">Reference proteome</keyword>
<organism evidence="1 2">
    <name type="scientific">Fusobacterium necrophorum</name>
    <dbReference type="NCBI Taxonomy" id="859"/>
    <lineage>
        <taxon>Bacteria</taxon>
        <taxon>Fusobacteriati</taxon>
        <taxon>Fusobacteriota</taxon>
        <taxon>Fusobacteriia</taxon>
        <taxon>Fusobacteriales</taxon>
        <taxon>Fusobacteriaceae</taxon>
        <taxon>Fusobacterium</taxon>
    </lineage>
</organism>
<gene>
    <name evidence="1" type="ORF">MWG07_11390</name>
</gene>
<name>A0AAW6WDP9_9FUSO</name>
<comment type="caution">
    <text evidence="1">The sequence shown here is derived from an EMBL/GenBank/DDBJ whole genome shotgun (WGS) entry which is preliminary data.</text>
</comment>